<protein>
    <submittedName>
        <fullName evidence="2">Uncharacterized protein</fullName>
    </submittedName>
</protein>
<dbReference type="Proteomes" id="UP000257109">
    <property type="component" value="Unassembled WGS sequence"/>
</dbReference>
<feature type="compositionally biased region" description="Polar residues" evidence="1">
    <location>
        <begin position="44"/>
        <end position="73"/>
    </location>
</feature>
<dbReference type="AlphaFoldDB" id="A0A371H9H3"/>
<dbReference type="EMBL" id="QJKJ01003228">
    <property type="protein sequence ID" value="RDX99448.1"/>
    <property type="molecule type" value="Genomic_DNA"/>
</dbReference>
<gene>
    <name evidence="2" type="ORF">CR513_17498</name>
</gene>
<evidence type="ECO:0000256" key="1">
    <source>
        <dbReference type="SAM" id="MobiDB-lite"/>
    </source>
</evidence>
<evidence type="ECO:0000313" key="3">
    <source>
        <dbReference type="Proteomes" id="UP000257109"/>
    </source>
</evidence>
<organism evidence="2 3">
    <name type="scientific">Mucuna pruriens</name>
    <name type="common">Velvet bean</name>
    <name type="synonym">Dolichos pruriens</name>
    <dbReference type="NCBI Taxonomy" id="157652"/>
    <lineage>
        <taxon>Eukaryota</taxon>
        <taxon>Viridiplantae</taxon>
        <taxon>Streptophyta</taxon>
        <taxon>Embryophyta</taxon>
        <taxon>Tracheophyta</taxon>
        <taxon>Spermatophyta</taxon>
        <taxon>Magnoliopsida</taxon>
        <taxon>eudicotyledons</taxon>
        <taxon>Gunneridae</taxon>
        <taxon>Pentapetalae</taxon>
        <taxon>rosids</taxon>
        <taxon>fabids</taxon>
        <taxon>Fabales</taxon>
        <taxon>Fabaceae</taxon>
        <taxon>Papilionoideae</taxon>
        <taxon>50 kb inversion clade</taxon>
        <taxon>NPAAA clade</taxon>
        <taxon>indigoferoid/millettioid clade</taxon>
        <taxon>Phaseoleae</taxon>
        <taxon>Mucuna</taxon>
    </lineage>
</organism>
<feature type="non-terminal residue" evidence="2">
    <location>
        <position position="1"/>
    </location>
</feature>
<name>A0A371H9H3_MUCPR</name>
<reference evidence="2" key="1">
    <citation type="submission" date="2018-05" db="EMBL/GenBank/DDBJ databases">
        <title>Draft genome of Mucuna pruriens seed.</title>
        <authorList>
            <person name="Nnadi N.E."/>
            <person name="Vos R."/>
            <person name="Hasami M.H."/>
            <person name="Devisetty U.K."/>
            <person name="Aguiy J.C."/>
        </authorList>
    </citation>
    <scope>NUCLEOTIDE SEQUENCE [LARGE SCALE GENOMIC DNA]</scope>
    <source>
        <strain evidence="2">JCA_2017</strain>
    </source>
</reference>
<feature type="region of interest" description="Disordered" evidence="1">
    <location>
        <begin position="1"/>
        <end position="73"/>
    </location>
</feature>
<comment type="caution">
    <text evidence="2">The sequence shown here is derived from an EMBL/GenBank/DDBJ whole genome shotgun (WGS) entry which is preliminary data.</text>
</comment>
<keyword evidence="3" id="KW-1185">Reference proteome</keyword>
<proteinExistence type="predicted"/>
<sequence length="73" mass="8048">MPQQARSVPLPFPNRTSQQEKPSKGCLSPSRESQSRRSHPGQINALSNRPTLQPSNIKEQSSPSVVPQSDKLN</sequence>
<accession>A0A371H9H3</accession>
<evidence type="ECO:0000313" key="2">
    <source>
        <dbReference type="EMBL" id="RDX99448.1"/>
    </source>
</evidence>